<evidence type="ECO:0000313" key="8">
    <source>
        <dbReference type="Proteomes" id="UP000601435"/>
    </source>
</evidence>
<dbReference type="InterPro" id="IPR011989">
    <property type="entry name" value="ARM-like"/>
</dbReference>
<feature type="region of interest" description="Disordered" evidence="6">
    <location>
        <begin position="579"/>
        <end position="606"/>
    </location>
</feature>
<dbReference type="Gene3D" id="1.25.10.10">
    <property type="entry name" value="Leucine-rich Repeat Variant"/>
    <property type="match status" value="1"/>
</dbReference>
<dbReference type="OrthoDB" id="543373at2759"/>
<dbReference type="PANTHER" id="PTHR10527">
    <property type="entry name" value="IMPORTIN BETA"/>
    <property type="match status" value="1"/>
</dbReference>
<evidence type="ECO:0000256" key="1">
    <source>
        <dbReference type="ARBA" id="ARBA00004496"/>
    </source>
</evidence>
<organism evidence="7 8">
    <name type="scientific">Symbiodinium necroappetens</name>
    <dbReference type="NCBI Taxonomy" id="1628268"/>
    <lineage>
        <taxon>Eukaryota</taxon>
        <taxon>Sar</taxon>
        <taxon>Alveolata</taxon>
        <taxon>Dinophyceae</taxon>
        <taxon>Suessiales</taxon>
        <taxon>Symbiodiniaceae</taxon>
        <taxon>Symbiodinium</taxon>
    </lineage>
</organism>
<gene>
    <name evidence="7" type="primary">Ipo5</name>
    <name evidence="7" type="ORF">SNEC2469_LOCUS9196</name>
</gene>
<dbReference type="EMBL" id="CAJNJA010014937">
    <property type="protein sequence ID" value="CAE7353428.1"/>
    <property type="molecule type" value="Genomic_DNA"/>
</dbReference>
<reference evidence="7" key="1">
    <citation type="submission" date="2021-02" db="EMBL/GenBank/DDBJ databases">
        <authorList>
            <person name="Dougan E. K."/>
            <person name="Rhodes N."/>
            <person name="Thang M."/>
            <person name="Chan C."/>
        </authorList>
    </citation>
    <scope>NUCLEOTIDE SEQUENCE</scope>
</reference>
<proteinExistence type="predicted"/>
<comment type="caution">
    <text evidence="7">The sequence shown here is derived from an EMBL/GenBank/DDBJ whole genome shotgun (WGS) entry which is preliminary data.</text>
</comment>
<comment type="subcellular location">
    <subcellularLocation>
        <location evidence="1">Cytoplasm</location>
    </subcellularLocation>
</comment>
<dbReference type="GO" id="GO:0006606">
    <property type="term" value="P:protein import into nucleus"/>
    <property type="evidence" value="ECO:0007669"/>
    <property type="project" value="InterPro"/>
</dbReference>
<keyword evidence="2" id="KW-0813">Transport</keyword>
<protein>
    <submittedName>
        <fullName evidence="7">Ipo5 protein</fullName>
    </submittedName>
</protein>
<evidence type="ECO:0000256" key="2">
    <source>
        <dbReference type="ARBA" id="ARBA00022448"/>
    </source>
</evidence>
<evidence type="ECO:0000256" key="5">
    <source>
        <dbReference type="ARBA" id="ARBA00022927"/>
    </source>
</evidence>
<dbReference type="Proteomes" id="UP000601435">
    <property type="component" value="Unassembled WGS sequence"/>
</dbReference>
<keyword evidence="4" id="KW-0677">Repeat</keyword>
<evidence type="ECO:0000313" key="7">
    <source>
        <dbReference type="EMBL" id="CAE7353428.1"/>
    </source>
</evidence>
<evidence type="ECO:0000256" key="3">
    <source>
        <dbReference type="ARBA" id="ARBA00022490"/>
    </source>
</evidence>
<evidence type="ECO:0000256" key="4">
    <source>
        <dbReference type="ARBA" id="ARBA00022737"/>
    </source>
</evidence>
<sequence>VKLIDFDAAQKLQHPQQIMDRMPGNLAAVSPERAEERQYLGEDSFQVGWTFYCLIRQIPHDPAGGELRARVKPLLDKATSRPNMHATLQRCSLQVAPEPGQLQIQQNPTLLTSSPASDPLTKLWLPVQACSLALEPPMQSCCGPSRAARLQTWLSARITEVLYKGLASTTTATSAAVVEYIEEEAWVDQCIDFLVPHTSHAHPRVRYSAFTAVGQTAYDHDPYVAETHAETVLPLILAGLDDSNIRVATSSASALASMEDMDEEDLEPHMQELKLGGSYRIWHAIAVVGEAASDLFLPYYKEIMPALKELIANSSKDHQKSLRGKAFECASLLGEGVGKDAFVDDAHGIMQIMVHYIRAGFEADDQTREYVHEAAGRVAGVLGKDFKPYMPALLPSLLKVLQQQPKEVPAWPVPEDDDEFTQVLSDGKLLGLKTAVLDEMGETLQLITALMEALEEEFVEFLPDTCRQLMPLLDFPVSEDVQDKANATWEHVVHCARSAAENGKCEPAIVGQLVGEFLKCTVAMMLKLPDDPKEHGPANLSQLQAQASAMAGVIKKAGVFADCVLKTLLERVQIENEPAEAAPKKKNQGKVDDSDEEESDSDEGNVSRQSVRFSLVDVAGALMRASREEFAEVGLSIFMGLVRDLLQKGSDSERGLALYIADEVVACLGELSVPYWNTFMEHACRAFGYADLGSG</sequence>
<keyword evidence="5" id="KW-0653">Protein transport</keyword>
<dbReference type="SUPFAM" id="SSF48371">
    <property type="entry name" value="ARM repeat"/>
    <property type="match status" value="1"/>
</dbReference>
<feature type="compositionally biased region" description="Acidic residues" evidence="6">
    <location>
        <begin position="593"/>
        <end position="603"/>
    </location>
</feature>
<keyword evidence="8" id="KW-1185">Reference proteome</keyword>
<accession>A0A812PJ71</accession>
<dbReference type="InterPro" id="IPR040122">
    <property type="entry name" value="Importin_beta"/>
</dbReference>
<dbReference type="GO" id="GO:0005737">
    <property type="term" value="C:cytoplasm"/>
    <property type="evidence" value="ECO:0007669"/>
    <property type="project" value="UniProtKB-SubCell"/>
</dbReference>
<feature type="non-terminal residue" evidence="7">
    <location>
        <position position="695"/>
    </location>
</feature>
<dbReference type="InterPro" id="IPR016024">
    <property type="entry name" value="ARM-type_fold"/>
</dbReference>
<dbReference type="AlphaFoldDB" id="A0A812PJ71"/>
<keyword evidence="3" id="KW-0963">Cytoplasm</keyword>
<evidence type="ECO:0000256" key="6">
    <source>
        <dbReference type="SAM" id="MobiDB-lite"/>
    </source>
</evidence>
<name>A0A812PJ71_9DINO</name>